<comment type="subcellular location">
    <subcellularLocation>
        <location evidence="1">Membrane</location>
        <topology evidence="1">Multi-pass membrane protein</topology>
    </subcellularLocation>
</comment>
<keyword evidence="9" id="KW-1185">Reference proteome</keyword>
<organism evidence="8 9">
    <name type="scientific">Elliptochloris bilobata</name>
    <dbReference type="NCBI Taxonomy" id="381761"/>
    <lineage>
        <taxon>Eukaryota</taxon>
        <taxon>Viridiplantae</taxon>
        <taxon>Chlorophyta</taxon>
        <taxon>core chlorophytes</taxon>
        <taxon>Trebouxiophyceae</taxon>
        <taxon>Trebouxiophyceae incertae sedis</taxon>
        <taxon>Elliptochloris clade</taxon>
        <taxon>Elliptochloris</taxon>
    </lineage>
</organism>
<keyword evidence="2 7" id="KW-0812">Transmembrane</keyword>
<dbReference type="PANTHER" id="PTHR30520">
    <property type="entry name" value="FORMATE TRANSPORTER-RELATED"/>
    <property type="match status" value="1"/>
</dbReference>
<evidence type="ECO:0000256" key="5">
    <source>
        <dbReference type="ARBA" id="ARBA00049660"/>
    </source>
</evidence>
<feature type="transmembrane region" description="Helical" evidence="7">
    <location>
        <begin position="20"/>
        <end position="37"/>
    </location>
</feature>
<feature type="compositionally biased region" description="Low complexity" evidence="6">
    <location>
        <begin position="147"/>
        <end position="158"/>
    </location>
</feature>
<dbReference type="GO" id="GO:0015499">
    <property type="term" value="F:formate transmembrane transporter activity"/>
    <property type="evidence" value="ECO:0007669"/>
    <property type="project" value="TreeGrafter"/>
</dbReference>
<sequence length="174" mass="18252">MPAAIYEGKATFMALLKNWFWSYIGNLAGSLFIVFMVDETLLIHGAAAPSGLANAMAVSVAKTTAPWGNTLALTSSSPICSCFGMKLGSSASVGAYIWRSMIPVYIGNTLSAAILVALSYACMYGRYGAWLDASLKGMTPSGWGKRTGTMTASSSATSLKQTSITEEPHAEGKV</sequence>
<keyword evidence="3 7" id="KW-1133">Transmembrane helix</keyword>
<evidence type="ECO:0000256" key="7">
    <source>
        <dbReference type="SAM" id="Phobius"/>
    </source>
</evidence>
<dbReference type="GO" id="GO:0005886">
    <property type="term" value="C:plasma membrane"/>
    <property type="evidence" value="ECO:0007669"/>
    <property type="project" value="TreeGrafter"/>
</dbReference>
<gene>
    <name evidence="8" type="ORF">WJX81_007955</name>
</gene>
<comment type="similarity">
    <text evidence="5">Belongs to the FNT transporter (TC 1.A.16) family.</text>
</comment>
<dbReference type="AlphaFoldDB" id="A0AAW1R3H9"/>
<evidence type="ECO:0000313" key="9">
    <source>
        <dbReference type="Proteomes" id="UP001445335"/>
    </source>
</evidence>
<keyword evidence="4 7" id="KW-0472">Membrane</keyword>
<dbReference type="Proteomes" id="UP001445335">
    <property type="component" value="Unassembled WGS sequence"/>
</dbReference>
<evidence type="ECO:0000256" key="6">
    <source>
        <dbReference type="SAM" id="MobiDB-lite"/>
    </source>
</evidence>
<dbReference type="Pfam" id="PF01226">
    <property type="entry name" value="Form_Nir_trans"/>
    <property type="match status" value="1"/>
</dbReference>
<name>A0AAW1R3H9_9CHLO</name>
<evidence type="ECO:0000256" key="2">
    <source>
        <dbReference type="ARBA" id="ARBA00022692"/>
    </source>
</evidence>
<proteinExistence type="inferred from homology"/>
<dbReference type="InterPro" id="IPR000292">
    <property type="entry name" value="For/NO2_transpt"/>
</dbReference>
<evidence type="ECO:0000256" key="1">
    <source>
        <dbReference type="ARBA" id="ARBA00004141"/>
    </source>
</evidence>
<dbReference type="PANTHER" id="PTHR30520:SF6">
    <property type="entry name" value="FORMATE_NITRATE FAMILY TRANSPORTER (EUROFUNG)"/>
    <property type="match status" value="1"/>
</dbReference>
<evidence type="ECO:0000256" key="4">
    <source>
        <dbReference type="ARBA" id="ARBA00023136"/>
    </source>
</evidence>
<dbReference type="Gene3D" id="1.20.1080.10">
    <property type="entry name" value="Glycerol uptake facilitator protein"/>
    <property type="match status" value="2"/>
</dbReference>
<dbReference type="EMBL" id="JALJOU010000052">
    <property type="protein sequence ID" value="KAK9828125.1"/>
    <property type="molecule type" value="Genomic_DNA"/>
</dbReference>
<feature type="region of interest" description="Disordered" evidence="6">
    <location>
        <begin position="146"/>
        <end position="174"/>
    </location>
</feature>
<comment type="caution">
    <text evidence="8">The sequence shown here is derived from an EMBL/GenBank/DDBJ whole genome shotgun (WGS) entry which is preliminary data.</text>
</comment>
<dbReference type="InterPro" id="IPR023271">
    <property type="entry name" value="Aquaporin-like"/>
</dbReference>
<evidence type="ECO:0000313" key="8">
    <source>
        <dbReference type="EMBL" id="KAK9828125.1"/>
    </source>
</evidence>
<evidence type="ECO:0000256" key="3">
    <source>
        <dbReference type="ARBA" id="ARBA00022989"/>
    </source>
</evidence>
<protein>
    <submittedName>
        <fullName evidence="8">Uncharacterized protein</fullName>
    </submittedName>
</protein>
<reference evidence="8 9" key="1">
    <citation type="journal article" date="2024" name="Nat. Commun.">
        <title>Phylogenomics reveals the evolutionary origins of lichenization in chlorophyte algae.</title>
        <authorList>
            <person name="Puginier C."/>
            <person name="Libourel C."/>
            <person name="Otte J."/>
            <person name="Skaloud P."/>
            <person name="Haon M."/>
            <person name="Grisel S."/>
            <person name="Petersen M."/>
            <person name="Berrin J.G."/>
            <person name="Delaux P.M."/>
            <person name="Dal Grande F."/>
            <person name="Keller J."/>
        </authorList>
    </citation>
    <scope>NUCLEOTIDE SEQUENCE [LARGE SCALE GENOMIC DNA]</scope>
    <source>
        <strain evidence="8 9">SAG 245.80</strain>
    </source>
</reference>
<accession>A0AAW1R3H9</accession>